<evidence type="ECO:0000313" key="2">
    <source>
        <dbReference type="Proteomes" id="UP001501081"/>
    </source>
</evidence>
<reference evidence="2" key="1">
    <citation type="journal article" date="2019" name="Int. J. Syst. Evol. Microbiol.">
        <title>The Global Catalogue of Microorganisms (GCM) 10K type strain sequencing project: providing services to taxonomists for standard genome sequencing and annotation.</title>
        <authorList>
            <consortium name="The Broad Institute Genomics Platform"/>
            <consortium name="The Broad Institute Genome Sequencing Center for Infectious Disease"/>
            <person name="Wu L."/>
            <person name="Ma J."/>
        </authorList>
    </citation>
    <scope>NUCLEOTIDE SEQUENCE [LARGE SCALE GENOMIC DNA]</scope>
    <source>
        <strain evidence="2">JCM 17338</strain>
    </source>
</reference>
<dbReference type="Proteomes" id="UP001501081">
    <property type="component" value="Unassembled WGS sequence"/>
</dbReference>
<accession>A0ABP7NZB0</accession>
<name>A0ABP7NZB0_9SPHI</name>
<proteinExistence type="predicted"/>
<sequence length="125" mass="14799">MKTVNATHQLSHQDKQTSSFTSMAIVAEARRSNCWLYNKLNHTWYTPEEFHEKYSNHTDTNFNIRSLLENISIRDPRAGITAYHKILESKLERYEKETAELRIKGETFTQRVLAYYQDKSRGKLK</sequence>
<evidence type="ECO:0000313" key="1">
    <source>
        <dbReference type="EMBL" id="GAA3956596.1"/>
    </source>
</evidence>
<gene>
    <name evidence="1" type="ORF">GCM10022246_08170</name>
</gene>
<organism evidence="1 2">
    <name type="scientific">Pedobacter ginsengiterrae</name>
    <dbReference type="NCBI Taxonomy" id="871696"/>
    <lineage>
        <taxon>Bacteria</taxon>
        <taxon>Pseudomonadati</taxon>
        <taxon>Bacteroidota</taxon>
        <taxon>Sphingobacteriia</taxon>
        <taxon>Sphingobacteriales</taxon>
        <taxon>Sphingobacteriaceae</taxon>
        <taxon>Pedobacter</taxon>
    </lineage>
</organism>
<dbReference type="RefSeq" id="WP_344765176.1">
    <property type="nucleotide sequence ID" value="NZ_BAABAK010000003.1"/>
</dbReference>
<protein>
    <submittedName>
        <fullName evidence="1">Uncharacterized protein</fullName>
    </submittedName>
</protein>
<comment type="caution">
    <text evidence="1">The sequence shown here is derived from an EMBL/GenBank/DDBJ whole genome shotgun (WGS) entry which is preliminary data.</text>
</comment>
<keyword evidence="2" id="KW-1185">Reference proteome</keyword>
<dbReference type="EMBL" id="BAABAK010000003">
    <property type="protein sequence ID" value="GAA3956596.1"/>
    <property type="molecule type" value="Genomic_DNA"/>
</dbReference>